<evidence type="ECO:0000259" key="12">
    <source>
        <dbReference type="Pfam" id="PF16916"/>
    </source>
</evidence>
<dbReference type="InterPro" id="IPR027469">
    <property type="entry name" value="Cation_efflux_TMD_sf"/>
</dbReference>
<dbReference type="InterPro" id="IPR036837">
    <property type="entry name" value="Cation_efflux_CTD_sf"/>
</dbReference>
<keyword evidence="5" id="KW-0864">Zinc transport</keyword>
<feature type="compositionally biased region" description="Basic and acidic residues" evidence="9">
    <location>
        <begin position="1"/>
        <end position="28"/>
    </location>
</feature>
<evidence type="ECO:0000256" key="8">
    <source>
        <dbReference type="ARBA" id="ARBA00023136"/>
    </source>
</evidence>
<comment type="caution">
    <text evidence="13">The sequence shown here is derived from an EMBL/GenBank/DDBJ whole genome shotgun (WGS) entry which is preliminary data.</text>
</comment>
<organism evidence="13 14">
    <name type="scientific">Caenimonas terrae</name>
    <dbReference type="NCBI Taxonomy" id="696074"/>
    <lineage>
        <taxon>Bacteria</taxon>
        <taxon>Pseudomonadati</taxon>
        <taxon>Pseudomonadota</taxon>
        <taxon>Betaproteobacteria</taxon>
        <taxon>Burkholderiales</taxon>
        <taxon>Comamonadaceae</taxon>
        <taxon>Caenimonas</taxon>
    </lineage>
</organism>
<keyword evidence="3" id="KW-0813">Transport</keyword>
<feature type="transmembrane region" description="Helical" evidence="10">
    <location>
        <begin position="117"/>
        <end position="139"/>
    </location>
</feature>
<comment type="similarity">
    <text evidence="2">Belongs to the cation diffusion facilitator (CDF) transporter (TC 2.A.4) family. SLC30A subfamily.</text>
</comment>
<dbReference type="PANTHER" id="PTHR11562:SF17">
    <property type="entry name" value="RE54080P-RELATED"/>
    <property type="match status" value="1"/>
</dbReference>
<evidence type="ECO:0000313" key="13">
    <source>
        <dbReference type="EMBL" id="MFC5496935.1"/>
    </source>
</evidence>
<dbReference type="InterPro" id="IPR050681">
    <property type="entry name" value="CDF/SLC30A"/>
</dbReference>
<dbReference type="InterPro" id="IPR027470">
    <property type="entry name" value="Cation_efflux_CTD"/>
</dbReference>
<feature type="domain" description="Cation efflux protein cytoplasmic" evidence="12">
    <location>
        <begin position="246"/>
        <end position="318"/>
    </location>
</feature>
<dbReference type="SUPFAM" id="SSF160240">
    <property type="entry name" value="Cation efflux protein cytoplasmic domain-like"/>
    <property type="match status" value="1"/>
</dbReference>
<feature type="transmembrane region" description="Helical" evidence="10">
    <location>
        <begin position="184"/>
        <end position="210"/>
    </location>
</feature>
<evidence type="ECO:0000256" key="5">
    <source>
        <dbReference type="ARBA" id="ARBA00022906"/>
    </source>
</evidence>
<dbReference type="Proteomes" id="UP001596037">
    <property type="component" value="Unassembled WGS sequence"/>
</dbReference>
<dbReference type="Pfam" id="PF01545">
    <property type="entry name" value="Cation_efflux"/>
    <property type="match status" value="1"/>
</dbReference>
<evidence type="ECO:0000256" key="6">
    <source>
        <dbReference type="ARBA" id="ARBA00022989"/>
    </source>
</evidence>
<keyword evidence="7" id="KW-0406">Ion transport</keyword>
<feature type="transmembrane region" description="Helical" evidence="10">
    <location>
        <begin position="216"/>
        <end position="233"/>
    </location>
</feature>
<feature type="domain" description="Cation efflux protein transmembrane" evidence="11">
    <location>
        <begin position="51"/>
        <end position="238"/>
    </location>
</feature>
<evidence type="ECO:0000313" key="14">
    <source>
        <dbReference type="Proteomes" id="UP001596037"/>
    </source>
</evidence>
<evidence type="ECO:0000256" key="2">
    <source>
        <dbReference type="ARBA" id="ARBA00008873"/>
    </source>
</evidence>
<keyword evidence="6 10" id="KW-1133">Transmembrane helix</keyword>
<dbReference type="PANTHER" id="PTHR11562">
    <property type="entry name" value="CATION EFFLUX PROTEIN/ ZINC TRANSPORTER"/>
    <property type="match status" value="1"/>
</dbReference>
<dbReference type="RefSeq" id="WP_376848967.1">
    <property type="nucleotide sequence ID" value="NZ_JBHSMF010000003.1"/>
</dbReference>
<gene>
    <name evidence="13" type="ORF">ACFPOE_05250</name>
</gene>
<keyword evidence="4 10" id="KW-0812">Transmembrane</keyword>
<dbReference type="Gene3D" id="1.20.1510.10">
    <property type="entry name" value="Cation efflux protein transmembrane domain"/>
    <property type="match status" value="1"/>
</dbReference>
<accession>A0ABW0N8X4</accession>
<evidence type="ECO:0000256" key="3">
    <source>
        <dbReference type="ARBA" id="ARBA00022448"/>
    </source>
</evidence>
<evidence type="ECO:0000259" key="11">
    <source>
        <dbReference type="Pfam" id="PF01545"/>
    </source>
</evidence>
<dbReference type="NCBIfam" id="TIGR01297">
    <property type="entry name" value="CDF"/>
    <property type="match status" value="1"/>
</dbReference>
<sequence length="334" mass="35227">MQNQPPDRKQDAHAHHGHDHHEDHDHGPAHAGHAHAGHSHGSPADLGRIFLVGIALNLAFVVAEWVFGVMSQSLALMADATHNLGDVLGLGLAWGAYQLSRRAPSERFTYGLRGSSILAALANALILVLVTGGLAWEAIQRLADPQPVDGVIVIAVALAGVVVNGVTAWLFMSRQKSDLNVRGAYLHMAADAAVSLGVALAGLVVMATGWLWLDPAVTLVLGAVIVAGTWGLLRASFKLALQAVPEAIDTAAVRDYLGQLPGVAGVHDLHIWGMSTTENAMTAHLVCPSGHPGDDFLQRIAADIDRKFSIHHVTLQVELGDTGRTCVLAPPEVV</sequence>
<evidence type="ECO:0000256" key="10">
    <source>
        <dbReference type="SAM" id="Phobius"/>
    </source>
</evidence>
<evidence type="ECO:0000256" key="9">
    <source>
        <dbReference type="SAM" id="MobiDB-lite"/>
    </source>
</evidence>
<proteinExistence type="inferred from homology"/>
<reference evidence="14" key="1">
    <citation type="journal article" date="2019" name="Int. J. Syst. Evol. Microbiol.">
        <title>The Global Catalogue of Microorganisms (GCM) 10K type strain sequencing project: providing services to taxonomists for standard genome sequencing and annotation.</title>
        <authorList>
            <consortium name="The Broad Institute Genomics Platform"/>
            <consortium name="The Broad Institute Genome Sequencing Center for Infectious Disease"/>
            <person name="Wu L."/>
            <person name="Ma J."/>
        </authorList>
    </citation>
    <scope>NUCLEOTIDE SEQUENCE [LARGE SCALE GENOMIC DNA]</scope>
    <source>
        <strain evidence="14">CCUG 57401</strain>
    </source>
</reference>
<dbReference type="EMBL" id="JBHSMF010000003">
    <property type="protein sequence ID" value="MFC5496935.1"/>
    <property type="molecule type" value="Genomic_DNA"/>
</dbReference>
<dbReference type="InterPro" id="IPR002524">
    <property type="entry name" value="Cation_efflux"/>
</dbReference>
<dbReference type="Pfam" id="PF16916">
    <property type="entry name" value="ZT_dimer"/>
    <property type="match status" value="1"/>
</dbReference>
<keyword evidence="8 10" id="KW-0472">Membrane</keyword>
<name>A0ABW0N8X4_9BURK</name>
<keyword evidence="5" id="KW-0862">Zinc</keyword>
<evidence type="ECO:0000256" key="1">
    <source>
        <dbReference type="ARBA" id="ARBA00004141"/>
    </source>
</evidence>
<dbReference type="InterPro" id="IPR058533">
    <property type="entry name" value="Cation_efflux_TM"/>
</dbReference>
<feature type="transmembrane region" description="Helical" evidence="10">
    <location>
        <begin position="49"/>
        <end position="68"/>
    </location>
</feature>
<feature type="transmembrane region" description="Helical" evidence="10">
    <location>
        <begin position="151"/>
        <end position="172"/>
    </location>
</feature>
<evidence type="ECO:0000256" key="4">
    <source>
        <dbReference type="ARBA" id="ARBA00022692"/>
    </source>
</evidence>
<keyword evidence="14" id="KW-1185">Reference proteome</keyword>
<evidence type="ECO:0000256" key="7">
    <source>
        <dbReference type="ARBA" id="ARBA00023065"/>
    </source>
</evidence>
<feature type="region of interest" description="Disordered" evidence="9">
    <location>
        <begin position="1"/>
        <end position="40"/>
    </location>
</feature>
<dbReference type="SUPFAM" id="SSF161111">
    <property type="entry name" value="Cation efflux protein transmembrane domain-like"/>
    <property type="match status" value="1"/>
</dbReference>
<protein>
    <submittedName>
        <fullName evidence="13">Cation diffusion facilitator family transporter</fullName>
    </submittedName>
</protein>
<comment type="subcellular location">
    <subcellularLocation>
        <location evidence="1">Membrane</location>
        <topology evidence="1">Multi-pass membrane protein</topology>
    </subcellularLocation>
</comment>